<dbReference type="AlphaFoldDB" id="A0A6J4T195"/>
<dbReference type="EMBL" id="CADCVT010000256">
    <property type="protein sequence ID" value="CAA9511136.1"/>
    <property type="molecule type" value="Genomic_DNA"/>
</dbReference>
<dbReference type="Gene3D" id="3.30.750.24">
    <property type="entry name" value="STAS domain"/>
    <property type="match status" value="1"/>
</dbReference>
<dbReference type="InterPro" id="IPR003658">
    <property type="entry name" value="Anti-sigma_ant"/>
</dbReference>
<comment type="similarity">
    <text evidence="1 2">Belongs to the anti-sigma-factor antagonist family.</text>
</comment>
<feature type="domain" description="STAS" evidence="3">
    <location>
        <begin position="9"/>
        <end position="108"/>
    </location>
</feature>
<protein>
    <recommendedName>
        <fullName evidence="2">Anti-sigma factor antagonist</fullName>
    </recommendedName>
</protein>
<dbReference type="InterPro" id="IPR002645">
    <property type="entry name" value="STAS_dom"/>
</dbReference>
<organism evidence="4">
    <name type="scientific">uncultured Solirubrobacteraceae bacterium</name>
    <dbReference type="NCBI Taxonomy" id="1162706"/>
    <lineage>
        <taxon>Bacteria</taxon>
        <taxon>Bacillati</taxon>
        <taxon>Actinomycetota</taxon>
        <taxon>Thermoleophilia</taxon>
        <taxon>Solirubrobacterales</taxon>
        <taxon>Solirubrobacteraceae</taxon>
        <taxon>environmental samples</taxon>
    </lineage>
</organism>
<dbReference type="InterPro" id="IPR036513">
    <property type="entry name" value="STAS_dom_sf"/>
</dbReference>
<accession>A0A6J4T195</accession>
<dbReference type="SUPFAM" id="SSF52091">
    <property type="entry name" value="SpoIIaa-like"/>
    <property type="match status" value="1"/>
</dbReference>
<evidence type="ECO:0000313" key="4">
    <source>
        <dbReference type="EMBL" id="CAA9511136.1"/>
    </source>
</evidence>
<gene>
    <name evidence="4" type="ORF">AVDCRST_MAG85-2350</name>
</gene>
<sequence>MDPTDKPPFSLDASVRGDTATIRLTGEVDLFTGSELSAVLDDLVSRGDVHTVVVDMREVTFLDSTGLRILLAAHQAEGYDLAVVQGSRAVVKAFEVTGLDRVLRFVEP</sequence>
<dbReference type="GO" id="GO:0043856">
    <property type="term" value="F:anti-sigma factor antagonist activity"/>
    <property type="evidence" value="ECO:0007669"/>
    <property type="project" value="InterPro"/>
</dbReference>
<dbReference type="PANTHER" id="PTHR33495:SF2">
    <property type="entry name" value="ANTI-SIGMA FACTOR ANTAGONIST TM_1081-RELATED"/>
    <property type="match status" value="1"/>
</dbReference>
<evidence type="ECO:0000256" key="1">
    <source>
        <dbReference type="ARBA" id="ARBA00009013"/>
    </source>
</evidence>
<dbReference type="PROSITE" id="PS50801">
    <property type="entry name" value="STAS"/>
    <property type="match status" value="1"/>
</dbReference>
<dbReference type="Pfam" id="PF01740">
    <property type="entry name" value="STAS"/>
    <property type="match status" value="1"/>
</dbReference>
<name>A0A6J4T195_9ACTN</name>
<dbReference type="PANTHER" id="PTHR33495">
    <property type="entry name" value="ANTI-SIGMA FACTOR ANTAGONIST TM_1081-RELATED-RELATED"/>
    <property type="match status" value="1"/>
</dbReference>
<reference evidence="4" key="1">
    <citation type="submission" date="2020-02" db="EMBL/GenBank/DDBJ databases">
        <authorList>
            <person name="Meier V. D."/>
        </authorList>
    </citation>
    <scope>NUCLEOTIDE SEQUENCE</scope>
    <source>
        <strain evidence="4">AVDCRST_MAG85</strain>
    </source>
</reference>
<evidence type="ECO:0000256" key="2">
    <source>
        <dbReference type="RuleBase" id="RU003749"/>
    </source>
</evidence>
<proteinExistence type="inferred from homology"/>
<evidence type="ECO:0000259" key="3">
    <source>
        <dbReference type="PROSITE" id="PS50801"/>
    </source>
</evidence>
<dbReference type="NCBIfam" id="TIGR00377">
    <property type="entry name" value="ant_ant_sig"/>
    <property type="match status" value="1"/>
</dbReference>
<dbReference type="CDD" id="cd07043">
    <property type="entry name" value="STAS_anti-anti-sigma_factors"/>
    <property type="match status" value="1"/>
</dbReference>